<comment type="similarity">
    <text evidence="2">Belongs to the secreted frizzled-related protein (sFRP) family.</text>
</comment>
<feature type="domain" description="FZ" evidence="11">
    <location>
        <begin position="20"/>
        <end position="133"/>
    </location>
</feature>
<dbReference type="SMART" id="SM00643">
    <property type="entry name" value="C345C"/>
    <property type="match status" value="1"/>
</dbReference>
<keyword evidence="3" id="KW-0217">Developmental protein</keyword>
<dbReference type="PROSITE" id="PS50189">
    <property type="entry name" value="NTR"/>
    <property type="match status" value="1"/>
</dbReference>
<name>A0A6A4WN54_AMPAM</name>
<evidence type="ECO:0000259" key="12">
    <source>
        <dbReference type="PROSITE" id="PS50189"/>
    </source>
</evidence>
<dbReference type="InterPro" id="IPR036790">
    <property type="entry name" value="Frizzled_dom_sf"/>
</dbReference>
<evidence type="ECO:0000256" key="6">
    <source>
        <dbReference type="ARBA" id="ARBA00022782"/>
    </source>
</evidence>
<dbReference type="GO" id="GO:0035567">
    <property type="term" value="P:non-canonical Wnt signaling pathway"/>
    <property type="evidence" value="ECO:0007669"/>
    <property type="project" value="TreeGrafter"/>
</dbReference>
<comment type="subcellular location">
    <subcellularLocation>
        <location evidence="1">Secreted</location>
    </subcellularLocation>
</comment>
<feature type="chain" id="PRO_5025347623" evidence="10">
    <location>
        <begin position="18"/>
        <end position="509"/>
    </location>
</feature>
<dbReference type="GO" id="GO:0005886">
    <property type="term" value="C:plasma membrane"/>
    <property type="evidence" value="ECO:0007669"/>
    <property type="project" value="TreeGrafter"/>
</dbReference>
<dbReference type="Gene3D" id="1.10.2000.10">
    <property type="entry name" value="Frizzled cysteine-rich domain"/>
    <property type="match status" value="1"/>
</dbReference>
<protein>
    <submittedName>
        <fullName evidence="13">Secreted frizzled-related protein 3</fullName>
    </submittedName>
</protein>
<reference evidence="13 14" key="1">
    <citation type="submission" date="2019-07" db="EMBL/GenBank/DDBJ databases">
        <title>Draft genome assembly of a fouling barnacle, Amphibalanus amphitrite (Darwin, 1854): The first reference genome for Thecostraca.</title>
        <authorList>
            <person name="Kim W."/>
        </authorList>
    </citation>
    <scope>NUCLEOTIDE SEQUENCE [LARGE SCALE GENOMIC DNA]</scope>
    <source>
        <strain evidence="13">SNU_AA5</strain>
        <tissue evidence="13">Soma without cirri and trophi</tissue>
    </source>
</reference>
<keyword evidence="7 8" id="KW-1015">Disulfide bond</keyword>
<evidence type="ECO:0000313" key="13">
    <source>
        <dbReference type="EMBL" id="KAF0306709.1"/>
    </source>
</evidence>
<feature type="signal peptide" evidence="10">
    <location>
        <begin position="1"/>
        <end position="17"/>
    </location>
</feature>
<feature type="compositionally biased region" description="Polar residues" evidence="9">
    <location>
        <begin position="401"/>
        <end position="437"/>
    </location>
</feature>
<dbReference type="Proteomes" id="UP000440578">
    <property type="component" value="Unassembled WGS sequence"/>
</dbReference>
<feature type="domain" description="NTR" evidence="12">
    <location>
        <begin position="142"/>
        <end position="279"/>
    </location>
</feature>
<dbReference type="EMBL" id="VIIS01000639">
    <property type="protein sequence ID" value="KAF0306709.1"/>
    <property type="molecule type" value="Genomic_DNA"/>
</dbReference>
<dbReference type="OrthoDB" id="5560686at2759"/>
<dbReference type="Pfam" id="PF01759">
    <property type="entry name" value="NTR"/>
    <property type="match status" value="1"/>
</dbReference>
<dbReference type="SUPFAM" id="SSF63501">
    <property type="entry name" value="Frizzled cysteine-rich domain"/>
    <property type="match status" value="1"/>
</dbReference>
<keyword evidence="6" id="KW-0221">Differentiation</keyword>
<comment type="caution">
    <text evidence="8">Lacks conserved residue(s) required for the propagation of feature annotation.</text>
</comment>
<dbReference type="Pfam" id="PF01392">
    <property type="entry name" value="Fz"/>
    <property type="match status" value="1"/>
</dbReference>
<evidence type="ECO:0000256" key="10">
    <source>
        <dbReference type="SAM" id="SignalP"/>
    </source>
</evidence>
<evidence type="ECO:0000313" key="14">
    <source>
        <dbReference type="Proteomes" id="UP000440578"/>
    </source>
</evidence>
<comment type="caution">
    <text evidence="13">The sequence shown here is derived from an EMBL/GenBank/DDBJ whole genome shotgun (WGS) entry which is preliminary data.</text>
</comment>
<sequence>MWLLLGCLLAAAAPALGRDCEKMKVPFCSNMPYDELRLPNLYGHTTQEEVNRALEPLQQMQTSGCFGHYSFLLCTALAPPCMADVERPAPCRRVCERARDRCYGLLLMYNVTEAWPDCDLLPKNSADPLCMMPTSLTPRDNCHCLKKHQPEKPTLELMNDRDYGYSIKARMDGFAPSHFPSILSVTVLDIFRDGIVQMNIGNTSFIVTNTSCKCPELEAGKEYLIMGHEDLNRTELLLGKDSYVVPWSDPVQRNYGAPARDAYQDPDRRTYSRHYHSYCNHHGYSLGFHRPSATNLLMAGGAYALYRHYKNKKKLGKVYGYPGYGGYGSSFGALGGGGYGALGNPRGKFTNFNTFGAPAAGAAAFGAAGYGYNNYNNYNRFGQTGSQVPSYPITHKPNFATNKPSFTNKNLNPSYPVTSKPSYPVTSKPYRTSSSNTSHPPALSRLPPALPQLSPAVPHLKELEHLQIRQPELLQIGEQELLQERIPIRGIPREVRIGAVVCGIMEMAL</sequence>
<dbReference type="InterPro" id="IPR018933">
    <property type="entry name" value="Netrin_module_non-TIMP"/>
</dbReference>
<dbReference type="SUPFAM" id="SSF50242">
    <property type="entry name" value="TIMP-like"/>
    <property type="match status" value="1"/>
</dbReference>
<evidence type="ECO:0000256" key="2">
    <source>
        <dbReference type="ARBA" id="ARBA00010054"/>
    </source>
</evidence>
<dbReference type="AlphaFoldDB" id="A0A6A4WN54"/>
<feature type="disulfide bond" evidence="8">
    <location>
        <begin position="28"/>
        <end position="74"/>
    </location>
</feature>
<accession>A0A6A4WN54</accession>
<dbReference type="InterPro" id="IPR008993">
    <property type="entry name" value="TIMP-like_OB-fold"/>
</dbReference>
<feature type="compositionally biased region" description="Low complexity" evidence="9">
    <location>
        <begin position="438"/>
        <end position="447"/>
    </location>
</feature>
<evidence type="ECO:0000256" key="4">
    <source>
        <dbReference type="ARBA" id="ARBA00022525"/>
    </source>
</evidence>
<dbReference type="InterPro" id="IPR001134">
    <property type="entry name" value="Netrin_domain"/>
</dbReference>
<evidence type="ECO:0000256" key="7">
    <source>
        <dbReference type="ARBA" id="ARBA00023157"/>
    </source>
</evidence>
<dbReference type="SMART" id="SM00063">
    <property type="entry name" value="FRI"/>
    <property type="match status" value="1"/>
</dbReference>
<evidence type="ECO:0000256" key="9">
    <source>
        <dbReference type="SAM" id="MobiDB-lite"/>
    </source>
</evidence>
<dbReference type="InterPro" id="IPR015526">
    <property type="entry name" value="Frizzled/SFRP"/>
</dbReference>
<feature type="region of interest" description="Disordered" evidence="9">
    <location>
        <begin position="401"/>
        <end position="447"/>
    </location>
</feature>
<dbReference type="GO" id="GO:0060070">
    <property type="term" value="P:canonical Wnt signaling pathway"/>
    <property type="evidence" value="ECO:0007669"/>
    <property type="project" value="TreeGrafter"/>
</dbReference>
<keyword evidence="5" id="KW-0879">Wnt signaling pathway</keyword>
<keyword evidence="4" id="KW-0964">Secreted</keyword>
<evidence type="ECO:0000256" key="1">
    <source>
        <dbReference type="ARBA" id="ARBA00004613"/>
    </source>
</evidence>
<dbReference type="GO" id="GO:0017147">
    <property type="term" value="F:Wnt-protein binding"/>
    <property type="evidence" value="ECO:0007669"/>
    <property type="project" value="TreeGrafter"/>
</dbReference>
<dbReference type="PANTHER" id="PTHR11309">
    <property type="entry name" value="FRIZZLED"/>
    <property type="match status" value="1"/>
</dbReference>
<evidence type="ECO:0000259" key="11">
    <source>
        <dbReference type="PROSITE" id="PS50038"/>
    </source>
</evidence>
<dbReference type="GO" id="GO:0030154">
    <property type="term" value="P:cell differentiation"/>
    <property type="evidence" value="ECO:0007669"/>
    <property type="project" value="UniProtKB-KW"/>
</dbReference>
<dbReference type="Gene3D" id="2.40.50.120">
    <property type="match status" value="1"/>
</dbReference>
<feature type="disulfide bond" evidence="8">
    <location>
        <begin position="20"/>
        <end position="81"/>
    </location>
</feature>
<organism evidence="13 14">
    <name type="scientific">Amphibalanus amphitrite</name>
    <name type="common">Striped barnacle</name>
    <name type="synonym">Balanus amphitrite</name>
    <dbReference type="NCBI Taxonomy" id="1232801"/>
    <lineage>
        <taxon>Eukaryota</taxon>
        <taxon>Metazoa</taxon>
        <taxon>Ecdysozoa</taxon>
        <taxon>Arthropoda</taxon>
        <taxon>Crustacea</taxon>
        <taxon>Multicrustacea</taxon>
        <taxon>Cirripedia</taxon>
        <taxon>Thoracica</taxon>
        <taxon>Thoracicalcarea</taxon>
        <taxon>Balanomorpha</taxon>
        <taxon>Balanoidea</taxon>
        <taxon>Balanidae</taxon>
        <taxon>Amphibalaninae</taxon>
        <taxon>Amphibalanus</taxon>
    </lineage>
</organism>
<dbReference type="GO" id="GO:0042813">
    <property type="term" value="F:Wnt receptor activity"/>
    <property type="evidence" value="ECO:0007669"/>
    <property type="project" value="TreeGrafter"/>
</dbReference>
<evidence type="ECO:0000256" key="3">
    <source>
        <dbReference type="ARBA" id="ARBA00022473"/>
    </source>
</evidence>
<dbReference type="GO" id="GO:0005576">
    <property type="term" value="C:extracellular region"/>
    <property type="evidence" value="ECO:0007669"/>
    <property type="project" value="UniProtKB-SubCell"/>
</dbReference>
<keyword evidence="14" id="KW-1185">Reference proteome</keyword>
<dbReference type="CDD" id="cd07066">
    <property type="entry name" value="CRD_FZ"/>
    <property type="match status" value="1"/>
</dbReference>
<dbReference type="InterPro" id="IPR020067">
    <property type="entry name" value="Frizzled_dom"/>
</dbReference>
<proteinExistence type="inferred from homology"/>
<keyword evidence="10" id="KW-0732">Signal</keyword>
<evidence type="ECO:0000256" key="8">
    <source>
        <dbReference type="PROSITE-ProRule" id="PRU00090"/>
    </source>
</evidence>
<evidence type="ECO:0000256" key="5">
    <source>
        <dbReference type="ARBA" id="ARBA00022687"/>
    </source>
</evidence>
<dbReference type="PROSITE" id="PS50038">
    <property type="entry name" value="FZ"/>
    <property type="match status" value="1"/>
</dbReference>
<gene>
    <name evidence="13" type="primary">FRZB</name>
    <name evidence="13" type="ORF">FJT64_021834</name>
</gene>